<feature type="transmembrane region" description="Helical" evidence="6">
    <location>
        <begin position="572"/>
        <end position="591"/>
    </location>
</feature>
<feature type="transmembrane region" description="Helical" evidence="6">
    <location>
        <begin position="188"/>
        <end position="207"/>
    </location>
</feature>
<accession>A0A2T0AJF8</accession>
<feature type="compositionally biased region" description="Polar residues" evidence="5">
    <location>
        <begin position="7"/>
        <end position="16"/>
    </location>
</feature>
<dbReference type="GO" id="GO:0015179">
    <property type="term" value="F:L-amino acid transmembrane transporter activity"/>
    <property type="evidence" value="ECO:0007669"/>
    <property type="project" value="TreeGrafter"/>
</dbReference>
<dbReference type="AlphaFoldDB" id="A0A2T0AJF8"/>
<feature type="transmembrane region" description="Helical" evidence="6">
    <location>
        <begin position="474"/>
        <end position="501"/>
    </location>
</feature>
<dbReference type="InterPro" id="IPR002293">
    <property type="entry name" value="AA/rel_permease1"/>
</dbReference>
<dbReference type="GO" id="GO:0016020">
    <property type="term" value="C:membrane"/>
    <property type="evidence" value="ECO:0007669"/>
    <property type="project" value="UniProtKB-SubCell"/>
</dbReference>
<name>A0A2T0AJF8_RHOTO</name>
<feature type="compositionally biased region" description="Polar residues" evidence="5">
    <location>
        <begin position="691"/>
        <end position="707"/>
    </location>
</feature>
<feature type="region of interest" description="Disordered" evidence="5">
    <location>
        <begin position="1"/>
        <end position="122"/>
    </location>
</feature>
<protein>
    <submittedName>
        <fullName evidence="7">Amino acid permease-domain containing protein</fullName>
    </submittedName>
</protein>
<feature type="transmembrane region" description="Helical" evidence="6">
    <location>
        <begin position="546"/>
        <end position="566"/>
    </location>
</feature>
<feature type="transmembrane region" description="Helical" evidence="6">
    <location>
        <begin position="304"/>
        <end position="325"/>
    </location>
</feature>
<comment type="caution">
    <text evidence="7">The sequence shown here is derived from an EMBL/GenBank/DDBJ whole genome shotgun (WGS) entry which is preliminary data.</text>
</comment>
<dbReference type="OrthoDB" id="1718410at2759"/>
<dbReference type="EMBL" id="LCTV02000001">
    <property type="protein sequence ID" value="PRQ78147.1"/>
    <property type="molecule type" value="Genomic_DNA"/>
</dbReference>
<evidence type="ECO:0000313" key="7">
    <source>
        <dbReference type="EMBL" id="PRQ78147.1"/>
    </source>
</evidence>
<dbReference type="Proteomes" id="UP000239560">
    <property type="component" value="Unassembled WGS sequence"/>
</dbReference>
<dbReference type="PANTHER" id="PTHR11785:SF512">
    <property type="entry name" value="SOBREMESA, ISOFORM B"/>
    <property type="match status" value="1"/>
</dbReference>
<dbReference type="Gene3D" id="1.20.1740.10">
    <property type="entry name" value="Amino acid/polyamine transporter I"/>
    <property type="match status" value="1"/>
</dbReference>
<dbReference type="PANTHER" id="PTHR11785">
    <property type="entry name" value="AMINO ACID TRANSPORTER"/>
    <property type="match status" value="1"/>
</dbReference>
<feature type="transmembrane region" description="Helical" evidence="6">
    <location>
        <begin position="281"/>
        <end position="298"/>
    </location>
</feature>
<sequence length="797" mass="85033">MAGLTSRLPTSTTRQHPLSPLDASSSAAQLEEEVVGTSTGLEGSGVGARRRRSRQNSGHAPSYAESEYLEIVRRQNRSRSTTNSLKLPRQHTASSSYPSPSPDPDPASALATPSKDPPKLSNEWEFSGWGHSSYVELTGEEVAHARREREQQMRRDGDGSLGSWLASGVAGVAVAGSPLYAFPALVSVASIYSPVSLFVATLLLSFWRPIMTELAAALPISGANYAYLRVKTRLNTSTSVSFALIGASLTLLDDIATSVVAAATASSYIAEQANHGVGEPWLTIVLLVGIAGISLVGMRGSASVTLTTLTIHLLTLAILMLASVAHCARNGNSTLAANWHAGQVGSAGKIAKAIYQGICIAFLGVTGFETAPDYCSSLRPASHIYPTVLRSLQLIAIVINAPLLLCTFAVLPLDEILGVPSVLGALGRTSAGGWLSVLVTVDAVLILAATVLAGLVSAIALLHRLSHDGSLPRALLKPLPLTGVPVLVVALFAALCIAVYASSGASLNVVSSMFAIVFLAVMSFYPVSLLLLQYHRPTLPRLARRTPFILTISTLILAFALIAGVISNDPTSVGYFAAYMCVLTLALWTAARWGRWLRVVWWVCEHGLGWERGADWCVRMMAKAKEGKEVVLFVKGDEINTLFERILYVQKNETTSMIKLVHFYGPQSSTSATGQTEKVDNGEEAAVESSGGATVTVGQATDSTSPQDGRGDARADDLDDIPSELTPNWRILDEAFPSITIDLVFLRAPFTPDYIHALAAHLQLSVSRMFMGCPSERWEREKDFGVRELGGVRIISG</sequence>
<feature type="transmembrane region" description="Helical" evidence="6">
    <location>
        <begin position="161"/>
        <end position="182"/>
    </location>
</feature>
<feature type="transmembrane region" description="Helical" evidence="6">
    <location>
        <begin position="392"/>
        <end position="413"/>
    </location>
</feature>
<evidence type="ECO:0000256" key="3">
    <source>
        <dbReference type="ARBA" id="ARBA00022989"/>
    </source>
</evidence>
<comment type="subcellular location">
    <subcellularLocation>
        <location evidence="1">Membrane</location>
        <topology evidence="1">Multi-pass membrane protein</topology>
    </subcellularLocation>
</comment>
<evidence type="ECO:0000256" key="4">
    <source>
        <dbReference type="ARBA" id="ARBA00023136"/>
    </source>
</evidence>
<proteinExistence type="predicted"/>
<reference evidence="7 8" key="1">
    <citation type="journal article" date="2018" name="Elife">
        <title>Functional genomics of lipid metabolism in the oleaginous yeast Rhodosporidium toruloides.</title>
        <authorList>
            <person name="Coradetti S.T."/>
            <person name="Pinel D."/>
            <person name="Geiselman G."/>
            <person name="Ito M."/>
            <person name="Mondo S."/>
            <person name="Reilly M.C."/>
            <person name="Cheng Y.F."/>
            <person name="Bauer S."/>
            <person name="Grigoriev I."/>
            <person name="Gladden J.M."/>
            <person name="Simmons B.A."/>
            <person name="Brem R."/>
            <person name="Arkin A.P."/>
            <person name="Skerker J.M."/>
        </authorList>
    </citation>
    <scope>NUCLEOTIDE SEQUENCE [LARGE SCALE GENOMIC DNA]</scope>
    <source>
        <strain evidence="7 8">NBRC 0880</strain>
    </source>
</reference>
<dbReference type="InterPro" id="IPR050598">
    <property type="entry name" value="AminoAcid_Transporter"/>
</dbReference>
<evidence type="ECO:0000313" key="8">
    <source>
        <dbReference type="Proteomes" id="UP000239560"/>
    </source>
</evidence>
<evidence type="ECO:0000256" key="6">
    <source>
        <dbReference type="SAM" id="Phobius"/>
    </source>
</evidence>
<feature type="transmembrane region" description="Helical" evidence="6">
    <location>
        <begin position="433"/>
        <end position="462"/>
    </location>
</feature>
<feature type="region of interest" description="Disordered" evidence="5">
    <location>
        <begin position="668"/>
        <end position="719"/>
    </location>
</feature>
<evidence type="ECO:0000256" key="2">
    <source>
        <dbReference type="ARBA" id="ARBA00022692"/>
    </source>
</evidence>
<keyword evidence="3 6" id="KW-1133">Transmembrane helix</keyword>
<keyword evidence="4 6" id="KW-0472">Membrane</keyword>
<organism evidence="7 8">
    <name type="scientific">Rhodotorula toruloides</name>
    <name type="common">Yeast</name>
    <name type="synonym">Rhodosporidium toruloides</name>
    <dbReference type="NCBI Taxonomy" id="5286"/>
    <lineage>
        <taxon>Eukaryota</taxon>
        <taxon>Fungi</taxon>
        <taxon>Dikarya</taxon>
        <taxon>Basidiomycota</taxon>
        <taxon>Pucciniomycotina</taxon>
        <taxon>Microbotryomycetes</taxon>
        <taxon>Sporidiobolales</taxon>
        <taxon>Sporidiobolaceae</taxon>
        <taxon>Rhodotorula</taxon>
    </lineage>
</organism>
<evidence type="ECO:0000256" key="1">
    <source>
        <dbReference type="ARBA" id="ARBA00004141"/>
    </source>
</evidence>
<evidence type="ECO:0000256" key="5">
    <source>
        <dbReference type="SAM" id="MobiDB-lite"/>
    </source>
</evidence>
<feature type="transmembrane region" description="Helical" evidence="6">
    <location>
        <begin position="513"/>
        <end position="534"/>
    </location>
</feature>
<dbReference type="Pfam" id="PF13520">
    <property type="entry name" value="AA_permease_2"/>
    <property type="match status" value="1"/>
</dbReference>
<gene>
    <name evidence="7" type="ORF">AAT19DRAFT_9215</name>
</gene>
<keyword evidence="2 6" id="KW-0812">Transmembrane</keyword>